<feature type="domain" description="AMP-dependent synthetase/ligase" evidence="3">
    <location>
        <begin position="13"/>
        <end position="380"/>
    </location>
</feature>
<dbReference type="AlphaFoldDB" id="A0A971M0P8"/>
<evidence type="ECO:0000313" key="5">
    <source>
        <dbReference type="EMBL" id="NLW33957.1"/>
    </source>
</evidence>
<protein>
    <submittedName>
        <fullName evidence="5">Acyl--CoA ligase</fullName>
    </submittedName>
</protein>
<dbReference type="GO" id="GO:0031956">
    <property type="term" value="F:medium-chain fatty acid-CoA ligase activity"/>
    <property type="evidence" value="ECO:0007669"/>
    <property type="project" value="TreeGrafter"/>
</dbReference>
<dbReference type="PANTHER" id="PTHR43201:SF5">
    <property type="entry name" value="MEDIUM-CHAIN ACYL-COA LIGASE ACSF2, MITOCHONDRIAL"/>
    <property type="match status" value="1"/>
</dbReference>
<dbReference type="GO" id="GO:0006631">
    <property type="term" value="P:fatty acid metabolic process"/>
    <property type="evidence" value="ECO:0007669"/>
    <property type="project" value="TreeGrafter"/>
</dbReference>
<dbReference type="InterPro" id="IPR020845">
    <property type="entry name" value="AMP-binding_CS"/>
</dbReference>
<reference evidence="5" key="2">
    <citation type="submission" date="2020-01" db="EMBL/GenBank/DDBJ databases">
        <authorList>
            <person name="Campanaro S."/>
        </authorList>
    </citation>
    <scope>NUCLEOTIDE SEQUENCE</scope>
    <source>
        <strain evidence="5">AS06rmzACSIP_7</strain>
    </source>
</reference>
<dbReference type="InterPro" id="IPR045851">
    <property type="entry name" value="AMP-bd_C_sf"/>
</dbReference>
<dbReference type="PANTHER" id="PTHR43201">
    <property type="entry name" value="ACYL-COA SYNTHETASE"/>
    <property type="match status" value="1"/>
</dbReference>
<evidence type="ECO:0000256" key="2">
    <source>
        <dbReference type="ARBA" id="ARBA00022598"/>
    </source>
</evidence>
<dbReference type="PROSITE" id="PS00455">
    <property type="entry name" value="AMP_BINDING"/>
    <property type="match status" value="1"/>
</dbReference>
<dbReference type="SUPFAM" id="SSF56801">
    <property type="entry name" value="Acetyl-CoA synthetase-like"/>
    <property type="match status" value="1"/>
</dbReference>
<evidence type="ECO:0000259" key="4">
    <source>
        <dbReference type="Pfam" id="PF13193"/>
    </source>
</evidence>
<proteinExistence type="inferred from homology"/>
<dbReference type="Pfam" id="PF13193">
    <property type="entry name" value="AMP-binding_C"/>
    <property type="match status" value="1"/>
</dbReference>
<reference evidence="5" key="1">
    <citation type="journal article" date="2020" name="Biotechnol. Biofuels">
        <title>New insights from the biogas microbiome by comprehensive genome-resolved metagenomics of nearly 1600 species originating from multiple anaerobic digesters.</title>
        <authorList>
            <person name="Campanaro S."/>
            <person name="Treu L."/>
            <person name="Rodriguez-R L.M."/>
            <person name="Kovalovszki A."/>
            <person name="Ziels R.M."/>
            <person name="Maus I."/>
            <person name="Zhu X."/>
            <person name="Kougias P.G."/>
            <person name="Basile A."/>
            <person name="Luo G."/>
            <person name="Schluter A."/>
            <person name="Konstantinidis K.T."/>
            <person name="Angelidaki I."/>
        </authorList>
    </citation>
    <scope>NUCLEOTIDE SEQUENCE</scope>
    <source>
        <strain evidence="5">AS06rmzACSIP_7</strain>
    </source>
</reference>
<dbReference type="Gene3D" id="3.40.50.12780">
    <property type="entry name" value="N-terminal domain of ligase-like"/>
    <property type="match status" value="1"/>
</dbReference>
<evidence type="ECO:0000259" key="3">
    <source>
        <dbReference type="Pfam" id="PF00501"/>
    </source>
</evidence>
<dbReference type="EMBL" id="JAAYEE010000010">
    <property type="protein sequence ID" value="NLW33957.1"/>
    <property type="molecule type" value="Genomic_DNA"/>
</dbReference>
<dbReference type="InterPro" id="IPR025110">
    <property type="entry name" value="AMP-bd_C"/>
</dbReference>
<feature type="domain" description="AMP-binding enzyme C-terminal" evidence="4">
    <location>
        <begin position="431"/>
        <end position="506"/>
    </location>
</feature>
<comment type="caution">
    <text evidence="5">The sequence shown here is derived from an EMBL/GenBank/DDBJ whole genome shotgun (WGS) entry which is preliminary data.</text>
</comment>
<sequence>MNFAMFSGLNSSKFPKREFIIESYPSKGIRRSLTWEQFDDQANKLANYLMKECGVKKGDIVLHLMMNCMEWYASYIAILKTGATVTPLNFRFASADIKYAADVTKCKVFLFGEQFNARVEPIMKEMDYCKNFICLGQSMPAGAKSYDEIIKTGDSADICMEAEDDDMAELMFTSGTTGAPKPVSHTHKTLFYIGIGNALTYNEGYSSVYLAPHPFYHSGTLFLSFPSYIAAGKILMPMETQPEFYLRSIADEKCTGGWNTVPTWSDVINAIKSGQVDISKYDFSALRHIEIGAQPVPYILLEDSKNIFPNLPIANIYGITEGGGGGLTNCYDEDIMRKPGSIGKATVFMEAKVVDGEGKEVAAEEVGELILKGPRLMKEYAFNPEKTAETIKDGWLYTGDLAYKDKEGFIFFADRAKDLIIRGGENIFPAEIEDAVRKHPKVLDVAVLGYPHPRLVEIVMAIIQPKEGETITDEEIINFVKDKGLAKYKWPEKMVYTTIPRNPAGKIEKPKLRDIYVKPAKEAMEKEFKK</sequence>
<gene>
    <name evidence="5" type="ORF">GXY80_00545</name>
</gene>
<dbReference type="InterPro" id="IPR042099">
    <property type="entry name" value="ANL_N_sf"/>
</dbReference>
<dbReference type="InterPro" id="IPR000873">
    <property type="entry name" value="AMP-dep_synth/lig_dom"/>
</dbReference>
<dbReference type="Pfam" id="PF00501">
    <property type="entry name" value="AMP-binding"/>
    <property type="match status" value="1"/>
</dbReference>
<dbReference type="Gene3D" id="3.30.300.30">
    <property type="match status" value="1"/>
</dbReference>
<evidence type="ECO:0000313" key="6">
    <source>
        <dbReference type="Proteomes" id="UP000777265"/>
    </source>
</evidence>
<name>A0A971M0P8_9BACT</name>
<comment type="similarity">
    <text evidence="1">Belongs to the ATP-dependent AMP-binding enzyme family.</text>
</comment>
<keyword evidence="2 5" id="KW-0436">Ligase</keyword>
<dbReference type="Proteomes" id="UP000777265">
    <property type="component" value="Unassembled WGS sequence"/>
</dbReference>
<evidence type="ECO:0000256" key="1">
    <source>
        <dbReference type="ARBA" id="ARBA00006432"/>
    </source>
</evidence>
<accession>A0A971M0P8</accession>
<organism evidence="5 6">
    <name type="scientific">Syntrophorhabdus aromaticivorans</name>
    <dbReference type="NCBI Taxonomy" id="328301"/>
    <lineage>
        <taxon>Bacteria</taxon>
        <taxon>Pseudomonadati</taxon>
        <taxon>Thermodesulfobacteriota</taxon>
        <taxon>Syntrophorhabdia</taxon>
        <taxon>Syntrophorhabdales</taxon>
        <taxon>Syntrophorhabdaceae</taxon>
        <taxon>Syntrophorhabdus</taxon>
    </lineage>
</organism>